<reference evidence="2 3" key="1">
    <citation type="journal article" date="2014" name="BMC Vet. Res.">
        <title>First report of Corynebacterium pseudotuberculosis from caseous lymphadenitis lesions in Black Alentejano pig (Sus scrofa domesticus).</title>
        <authorList>
            <person name="Oliveira M."/>
            <person name="Barroco C."/>
            <person name="Mottola C."/>
            <person name="Santos R."/>
            <person name="Lemsaddek A."/>
            <person name="Tavares L."/>
            <person name="Semedo-Lemsaddek T."/>
        </authorList>
    </citation>
    <scope>NUCLEOTIDE SEQUENCE [LARGE SCALE GENOMIC DNA]</scope>
    <source>
        <strain evidence="2 3">PO100/5</strain>
    </source>
</reference>
<name>A0A7U5HKQ2_9CORY</name>
<proteinExistence type="predicted"/>
<feature type="transmembrane region" description="Helical" evidence="1">
    <location>
        <begin position="131"/>
        <end position="151"/>
    </location>
</feature>
<feature type="transmembrane region" description="Helical" evidence="1">
    <location>
        <begin position="350"/>
        <end position="369"/>
    </location>
</feature>
<keyword evidence="1" id="KW-0472">Membrane</keyword>
<feature type="transmembrane region" description="Helical" evidence="1">
    <location>
        <begin position="434"/>
        <end position="454"/>
    </location>
</feature>
<dbReference type="Proteomes" id="UP000195652">
    <property type="component" value="Chromosome"/>
</dbReference>
<dbReference type="GeneID" id="75007174"/>
<dbReference type="Gene3D" id="1.20.1740.10">
    <property type="entry name" value="Amino acid/polyamine transporter I"/>
    <property type="match status" value="1"/>
</dbReference>
<keyword evidence="1" id="KW-0812">Transmembrane</keyword>
<evidence type="ECO:0000313" key="3">
    <source>
        <dbReference type="Proteomes" id="UP000195652"/>
    </source>
</evidence>
<reference evidence="2 3" key="4">
    <citation type="journal article" date="2020" name="PLoS ONE">
        <title>Taxonomic classification of strain PO100/5 shows a broader geographic distribution and genetic markers of the recently described Corynebacterium silvaticum.</title>
        <authorList>
            <person name="Viana M.V.C."/>
            <person name="Profeta R."/>
            <person name="da Silva A.L."/>
            <person name="Hurtado R."/>
            <person name="Cerqueira J.C."/>
            <person name="Ribeiro B.F.S."/>
            <person name="Almeida M.O."/>
            <person name="Morais-Rodrigues F."/>
            <person name="Soares S.C."/>
            <person name="Oliveira M."/>
            <person name="Tavares L."/>
            <person name="Figueiredo H."/>
            <person name="Wattam A.R."/>
            <person name="Barh D."/>
            <person name="Ghosh P."/>
            <person name="Silva A."/>
            <person name="Azevedo V."/>
        </authorList>
    </citation>
    <scope>NUCLEOTIDE SEQUENCE [LARGE SCALE GENOMIC DNA]</scope>
    <source>
        <strain evidence="2 3">PO100/5</strain>
    </source>
</reference>
<dbReference type="AlphaFoldDB" id="A0A7U5HKQ2"/>
<reference evidence="2 3" key="3">
    <citation type="journal article" date="2020" name="Int. J. Syst. Evol. Microbiol.">
        <title>Corynebacterium silvaticum sp. nov., a unique group of NTTB corynebacteria in wild boar and roe deer.</title>
        <authorList>
            <person name="Dangel A."/>
            <person name="Berger A."/>
            <person name="Rau J."/>
            <person name="Eisenberg T."/>
            <person name="Kampfer P."/>
            <person name="Margos G."/>
            <person name="Contzen M."/>
            <person name="Busse H.J."/>
            <person name="Konrad R."/>
            <person name="Peters M."/>
            <person name="Sting R."/>
            <person name="Sing A."/>
        </authorList>
    </citation>
    <scope>NUCLEOTIDE SEQUENCE [LARGE SCALE GENOMIC DNA]</scope>
    <source>
        <strain evidence="2 3">PO100/5</strain>
    </source>
</reference>
<dbReference type="EMBL" id="CP021417">
    <property type="protein sequence ID" value="ARU45577.1"/>
    <property type="molecule type" value="Genomic_DNA"/>
</dbReference>
<gene>
    <name evidence="2" type="ORF">CBE74_02615</name>
</gene>
<feature type="transmembrane region" description="Helical" evidence="1">
    <location>
        <begin position="409"/>
        <end position="428"/>
    </location>
</feature>
<feature type="transmembrane region" description="Helical" evidence="1">
    <location>
        <begin position="158"/>
        <end position="181"/>
    </location>
</feature>
<feature type="transmembrane region" description="Helical" evidence="1">
    <location>
        <begin position="42"/>
        <end position="67"/>
    </location>
</feature>
<sequence>MTHLVKRDRRLQESPATKHPWWKVMCLTGVDYYSTLGYQPGIAVVAAGALVPIATLVLVAVTMLGAVPVYRRIARESPDGQGSIAVLSHFVHGWKRKFLILVLLGFAATDFTITMTLSASDATAHLLHTTSSPWTIPLTIAMLASLALVFYRGFTEAIRVSVVLVSVYLVLTAIIVTTGLIRIGLHPSMVGDWWQSVIVAHPQPLGIVLVALLVFPKLALGLSGFETGVAVIPQIDGGAEGRAGKVRAGRKLLLVAASIMSVFLIASSIVVTLLVPADSLIDGGPANGRALAYLAHEQFGPFFGGAYDLVTVVILWFAGASAMAGMINLIPRYLPRYGMAPAWVAKTRPMVKVVAAITFAVAIIFRANVDKQSGAYATGVLVLLLSGALAVTLSSAVDVRRKRGPHWKPFAYGLVTLVLGYTTITNMVERPEGLKVAFWFIVAIIVVSMVSRVGRAFELRSPIISYDEKALRIIDSTCGPFAIIAHSIGSDDPAEYELKEHEVRARNHIPDSQPVIFLEVGIRDASEFSSALVVTGHVCGGHTILRTESAAIPNTIAALAVDMHHRGNVDVYFSWSPGSPVRDMLRYLAIGKGQNAVVVHEIIWRANKDGKPHPHVHLG</sequence>
<keyword evidence="3" id="KW-1185">Reference proteome</keyword>
<evidence type="ECO:0000313" key="2">
    <source>
        <dbReference type="EMBL" id="ARU45577.1"/>
    </source>
</evidence>
<reference evidence="2 3" key="2">
    <citation type="journal article" date="2020" name="Antonie Van Leeuwenhoek">
        <title>Phylogenomic characterisation of a novel corynebacterial species pathogenic to animals.</title>
        <authorList>
            <person name="Moller J."/>
            <person name="Musella L."/>
            <person name="Melnikov V."/>
            <person name="Geissdorfer W."/>
            <person name="Burkovski A."/>
            <person name="Sangal V."/>
        </authorList>
    </citation>
    <scope>NUCLEOTIDE SEQUENCE [LARGE SCALE GENOMIC DNA]</scope>
    <source>
        <strain evidence="2 3">PO100/5</strain>
    </source>
</reference>
<dbReference type="RefSeq" id="WP_087453432.1">
    <property type="nucleotide sequence ID" value="NZ_CP021417.2"/>
</dbReference>
<dbReference type="KEGG" id="csil:CBE74_02615"/>
<protein>
    <submittedName>
        <fullName evidence="2">APC family permease</fullName>
    </submittedName>
</protein>
<keyword evidence="1" id="KW-1133">Transmembrane helix</keyword>
<accession>A0A7U5HKQ2</accession>
<feature type="transmembrane region" description="Helical" evidence="1">
    <location>
        <begin position="309"/>
        <end position="330"/>
    </location>
</feature>
<feature type="transmembrane region" description="Helical" evidence="1">
    <location>
        <begin position="193"/>
        <end position="215"/>
    </location>
</feature>
<feature type="transmembrane region" description="Helical" evidence="1">
    <location>
        <begin position="98"/>
        <end position="119"/>
    </location>
</feature>
<feature type="transmembrane region" description="Helical" evidence="1">
    <location>
        <begin position="252"/>
        <end position="275"/>
    </location>
</feature>
<evidence type="ECO:0000256" key="1">
    <source>
        <dbReference type="SAM" id="Phobius"/>
    </source>
</evidence>
<organism evidence="2 3">
    <name type="scientific">Corynebacterium silvaticum</name>
    <dbReference type="NCBI Taxonomy" id="2320431"/>
    <lineage>
        <taxon>Bacteria</taxon>
        <taxon>Bacillati</taxon>
        <taxon>Actinomycetota</taxon>
        <taxon>Actinomycetes</taxon>
        <taxon>Mycobacteriales</taxon>
        <taxon>Corynebacteriaceae</taxon>
        <taxon>Corynebacterium</taxon>
    </lineage>
</organism>
<feature type="transmembrane region" description="Helical" evidence="1">
    <location>
        <begin position="375"/>
        <end position="397"/>
    </location>
</feature>